<feature type="transmembrane region" description="Helical" evidence="1">
    <location>
        <begin position="376"/>
        <end position="396"/>
    </location>
</feature>
<keyword evidence="1" id="KW-1133">Transmembrane helix</keyword>
<reference evidence="2 3" key="1">
    <citation type="submission" date="2013-08" db="EMBL/GenBank/DDBJ databases">
        <title>The genome sequence of Knoellia sinensis.</title>
        <authorList>
            <person name="Zhu W."/>
            <person name="Wang G."/>
        </authorList>
    </citation>
    <scope>NUCLEOTIDE SEQUENCE [LARGE SCALE GENOMIC DNA]</scope>
    <source>
        <strain evidence="2 3">KCTC 19936</strain>
    </source>
</reference>
<feature type="transmembrane region" description="Helical" evidence="1">
    <location>
        <begin position="275"/>
        <end position="296"/>
    </location>
</feature>
<name>A0A0A0J5R1_9MICO</name>
<keyword evidence="1" id="KW-0472">Membrane</keyword>
<sequence length="581" mass="59652">MTGNRPGSWPRQVIVPVFVAVAQALVILGPAMGRGVVITHDMPWSPRPLWTPFVLGLDTPAPRAVPSDAAMVLLGKVLGPSMAQHLVLLSLLVGLALGVVALVSEMAPHVGVVGRCVAGVVAVWNPFVSERLAVGQWVVVLGLAVLPWGLRACLRVLRGKPASYAVCVAIAVAAIGGVNSMLLVSGSMLVLLGLGMAVKPSARIARGIGWALLVSAGGASAWALPALTAADGAGIIGGIDEFAPAADSPMGVVGSLLGGGGFWNAATHPEPRQHILIAACSALLMVVGVVTTVLAVPGRRAAMTGLVVVFAAVLALSVVGAARPVWTEVVNAVPGGGALRDSQKLIAVWVVLGAAGFGIFADRVASRLSSAWRGPVAALLIALPMLLSPQLVWGIGGRLEAVTVPSDIEAGLSRLEQAPPGDVGLLPWSQYRRYEWNEDRVSLTLAPRVIDRVVLFDDSLPLRSGVVPGENLRAAAVSERIAGGASAEAALLDAGVRYVAAELGTGQDVDTTFLRAQGHVVVDEPHLLVVDLGRGSETAEASGAVRAGWAVTIITLIGVLCACAVRGVRSKLPVGLIRSRP</sequence>
<dbReference type="STRING" id="1385520.N802_17175"/>
<dbReference type="AlphaFoldDB" id="A0A0A0J5R1"/>
<feature type="transmembrane region" description="Helical" evidence="1">
    <location>
        <begin position="303"/>
        <end position="326"/>
    </location>
</feature>
<feature type="transmembrane region" description="Helical" evidence="1">
    <location>
        <begin position="134"/>
        <end position="154"/>
    </location>
</feature>
<feature type="transmembrane region" description="Helical" evidence="1">
    <location>
        <begin position="110"/>
        <end position="128"/>
    </location>
</feature>
<proteinExistence type="predicted"/>
<feature type="transmembrane region" description="Helical" evidence="1">
    <location>
        <begin position="82"/>
        <end position="103"/>
    </location>
</feature>
<dbReference type="RefSeq" id="WP_035915420.1">
    <property type="nucleotide sequence ID" value="NZ_AVPJ01000006.1"/>
</dbReference>
<feature type="transmembrane region" description="Helical" evidence="1">
    <location>
        <begin position="346"/>
        <end position="364"/>
    </location>
</feature>
<organism evidence="2 3">
    <name type="scientific">Knoellia sinensis KCTC 19936</name>
    <dbReference type="NCBI Taxonomy" id="1385520"/>
    <lineage>
        <taxon>Bacteria</taxon>
        <taxon>Bacillati</taxon>
        <taxon>Actinomycetota</taxon>
        <taxon>Actinomycetes</taxon>
        <taxon>Micrococcales</taxon>
        <taxon>Intrasporangiaceae</taxon>
        <taxon>Knoellia</taxon>
    </lineage>
</organism>
<feature type="transmembrane region" description="Helical" evidence="1">
    <location>
        <begin position="166"/>
        <end position="196"/>
    </location>
</feature>
<evidence type="ECO:0000256" key="1">
    <source>
        <dbReference type="SAM" id="Phobius"/>
    </source>
</evidence>
<dbReference type="eggNOG" id="ENOG502Z7TU">
    <property type="taxonomic scope" value="Bacteria"/>
</dbReference>
<keyword evidence="1" id="KW-0812">Transmembrane</keyword>
<feature type="transmembrane region" description="Helical" evidence="1">
    <location>
        <begin position="12"/>
        <end position="32"/>
    </location>
</feature>
<evidence type="ECO:0000313" key="3">
    <source>
        <dbReference type="Proteomes" id="UP000030002"/>
    </source>
</evidence>
<accession>A0A0A0J5R1</accession>
<comment type="caution">
    <text evidence="2">The sequence shown here is derived from an EMBL/GenBank/DDBJ whole genome shotgun (WGS) entry which is preliminary data.</text>
</comment>
<dbReference type="Proteomes" id="UP000030002">
    <property type="component" value="Unassembled WGS sequence"/>
</dbReference>
<protein>
    <submittedName>
        <fullName evidence="2">Uncharacterized protein</fullName>
    </submittedName>
</protein>
<keyword evidence="3" id="KW-1185">Reference proteome</keyword>
<dbReference type="EMBL" id="AVPJ01000006">
    <property type="protein sequence ID" value="KGN32690.1"/>
    <property type="molecule type" value="Genomic_DNA"/>
</dbReference>
<gene>
    <name evidence="2" type="ORF">N802_17175</name>
</gene>
<evidence type="ECO:0000313" key="2">
    <source>
        <dbReference type="EMBL" id="KGN32690.1"/>
    </source>
</evidence>